<dbReference type="OrthoDB" id="6120141at2"/>
<evidence type="ECO:0000313" key="1">
    <source>
        <dbReference type="EMBL" id="OPX54772.1"/>
    </source>
</evidence>
<dbReference type="RefSeq" id="WP_078746027.1">
    <property type="nucleotide sequence ID" value="NZ_FUXG01000018.1"/>
</dbReference>
<name>A0A1T4RMP8_9GAMM</name>
<sequence>MNRKSQQGMVTLLFTVVLMITLTILSFTTAKTLLTEQTISANELRGKEVGYAAEAALEYGIGWFNSNFSTVVWSAANTTTATPTTITAGSDSYTLSVQYERNCLSGACDLYLVEVTATAVANNDSDLTRTQVIRLLEDRNNNLYIRVPGSWRDW</sequence>
<accession>A0A1T4RMP8</accession>
<organism evidence="1 2">
    <name type="scientific">Oceanospirillum multiglobuliferum</name>
    <dbReference type="NCBI Taxonomy" id="64969"/>
    <lineage>
        <taxon>Bacteria</taxon>
        <taxon>Pseudomonadati</taxon>
        <taxon>Pseudomonadota</taxon>
        <taxon>Gammaproteobacteria</taxon>
        <taxon>Oceanospirillales</taxon>
        <taxon>Oceanospirillaceae</taxon>
        <taxon>Oceanospirillum</taxon>
    </lineage>
</organism>
<evidence type="ECO:0008006" key="3">
    <source>
        <dbReference type="Google" id="ProtNLM"/>
    </source>
</evidence>
<dbReference type="Proteomes" id="UP000191418">
    <property type="component" value="Unassembled WGS sequence"/>
</dbReference>
<keyword evidence="2" id="KW-1185">Reference proteome</keyword>
<evidence type="ECO:0000313" key="2">
    <source>
        <dbReference type="Proteomes" id="UP000191418"/>
    </source>
</evidence>
<protein>
    <recommendedName>
        <fullName evidence="3">Type 4 fimbrial biogenesis protein PilX N-terminal domain-containing protein</fullName>
    </recommendedName>
</protein>
<comment type="caution">
    <text evidence="1">The sequence shown here is derived from an EMBL/GenBank/DDBJ whole genome shotgun (WGS) entry which is preliminary data.</text>
</comment>
<dbReference type="EMBL" id="MTSM01000019">
    <property type="protein sequence ID" value="OPX54772.1"/>
    <property type="molecule type" value="Genomic_DNA"/>
</dbReference>
<proteinExistence type="predicted"/>
<gene>
    <name evidence="1" type="ORF">BTE48_12775</name>
</gene>
<dbReference type="STRING" id="64969.SAMN02745127_02483"/>
<reference evidence="1 2" key="1">
    <citation type="submission" date="2017-01" db="EMBL/GenBank/DDBJ databases">
        <title>Genome Sequencing of a Marine Spirillum, Oceanospirillum multiglobuliferum ATCC 33336, from Japan.</title>
        <authorList>
            <person name="Carney J.G."/>
            <person name="Trachtenberg A.M."/>
            <person name="Rheaume B.A."/>
            <person name="Linnane J.D."/>
            <person name="Pitts N.L."/>
            <person name="Mykles D.L."/>
            <person name="Maclea K.S."/>
        </authorList>
    </citation>
    <scope>NUCLEOTIDE SEQUENCE [LARGE SCALE GENOMIC DNA]</scope>
    <source>
        <strain evidence="1 2">ATCC 33336</strain>
    </source>
</reference>
<dbReference type="AlphaFoldDB" id="A0A1T4RMP8"/>